<protein>
    <recommendedName>
        <fullName evidence="10">UDP-N-acetylglucosamine--N-acetylmuramyl-(pentapeptide) pyrophosphoryl-undecaprenol N-acetylglucosamine transferase</fullName>
        <ecNumber evidence="10">2.4.1.227</ecNumber>
    </recommendedName>
    <alternativeName>
        <fullName evidence="10">Undecaprenyl-PP-MurNAc-pentapeptide-UDPGlcNAc GlcNAc transferase</fullName>
    </alternativeName>
</protein>
<evidence type="ECO:0000256" key="6">
    <source>
        <dbReference type="ARBA" id="ARBA00022984"/>
    </source>
</evidence>
<dbReference type="InterPro" id="IPR006009">
    <property type="entry name" value="GlcNAc_MurG"/>
</dbReference>
<keyword evidence="4 10" id="KW-0808">Transferase</keyword>
<sequence length="360" mass="40243">MSKYKIIMTGGGTAGHVTPNLALAPKLKENGFEIKYIGSVLGIEKEIIKDAKIPYYEISSGKLRRYFDMKNFSDPFKVMKGVFQASKILSKEKPDIIFSKGGFVAVPVVIAASMKKIPVVSHESDLTPGLANKLSAPFCKKLCVTFRESLNYIKDGKGVLTGTPIRREILEGSKIKGKQICGFKDNKDILLVIGGSLGAKSINDEVRRNIKEILKEFNVIHICGRGNLDKECEKINGYRQFEYVKEDLPHFLQAADFIISRAGANVIFELLVLRKPTLLIPLSRKISRGDQILNANSFEKEGFSLVLDEDVMMESDLLMIKLTELKEKKDILIENMQNSKLKNGVDEIIKVIVQCIELSK</sequence>
<keyword evidence="5 10" id="KW-0133">Cell shape</keyword>
<dbReference type="PANTHER" id="PTHR21015:SF27">
    <property type="entry name" value="UDP-N-ACETYLGLUCOSAMINE--N-ACETYLMURAMYL-(PENTAPEPTIDE) PYROPHOSPHORYL-UNDECAPRENOL N-ACETYLGLUCOSAMINE TRANSFERASE"/>
    <property type="match status" value="1"/>
</dbReference>
<dbReference type="GO" id="GO:0051301">
    <property type="term" value="P:cell division"/>
    <property type="evidence" value="ECO:0007669"/>
    <property type="project" value="UniProtKB-KW"/>
</dbReference>
<gene>
    <name evidence="10" type="primary">murG</name>
    <name evidence="13" type="ORF">H7E68_14575</name>
</gene>
<keyword evidence="7 10" id="KW-0472">Membrane</keyword>
<evidence type="ECO:0000256" key="1">
    <source>
        <dbReference type="ARBA" id="ARBA00022475"/>
    </source>
</evidence>
<organism evidence="13 14">
    <name type="scientific">Clostridium gasigenes</name>
    <dbReference type="NCBI Taxonomy" id="94869"/>
    <lineage>
        <taxon>Bacteria</taxon>
        <taxon>Bacillati</taxon>
        <taxon>Bacillota</taxon>
        <taxon>Clostridia</taxon>
        <taxon>Eubacteriales</taxon>
        <taxon>Clostridiaceae</taxon>
        <taxon>Clostridium</taxon>
    </lineage>
</organism>
<feature type="binding site" evidence="10">
    <location>
        <position position="291"/>
    </location>
    <ligand>
        <name>UDP-N-acetyl-alpha-D-glucosamine</name>
        <dbReference type="ChEBI" id="CHEBI:57705"/>
    </ligand>
</feature>
<evidence type="ECO:0000259" key="12">
    <source>
        <dbReference type="Pfam" id="PF04101"/>
    </source>
</evidence>
<dbReference type="SUPFAM" id="SSF53756">
    <property type="entry name" value="UDP-Glycosyltransferase/glycogen phosphorylase"/>
    <property type="match status" value="1"/>
</dbReference>
<feature type="binding site" evidence="10">
    <location>
        <begin position="13"/>
        <end position="15"/>
    </location>
    <ligand>
        <name>UDP-N-acetyl-alpha-D-glucosamine</name>
        <dbReference type="ChEBI" id="CHEBI:57705"/>
    </ligand>
</feature>
<dbReference type="Gene3D" id="3.40.50.2000">
    <property type="entry name" value="Glycogen Phosphorylase B"/>
    <property type="match status" value="2"/>
</dbReference>
<dbReference type="Pfam" id="PF03033">
    <property type="entry name" value="Glyco_transf_28"/>
    <property type="match status" value="1"/>
</dbReference>
<dbReference type="GO" id="GO:0050511">
    <property type="term" value="F:undecaprenyldiphospho-muramoylpentapeptide beta-N-acetylglucosaminyltransferase activity"/>
    <property type="evidence" value="ECO:0007669"/>
    <property type="project" value="UniProtKB-UniRule"/>
</dbReference>
<dbReference type="AlphaFoldDB" id="A0A7X0SGJ0"/>
<evidence type="ECO:0000256" key="8">
    <source>
        <dbReference type="ARBA" id="ARBA00023306"/>
    </source>
</evidence>
<feature type="domain" description="Glycosyl transferase family 28 C-terminal" evidence="12">
    <location>
        <begin position="190"/>
        <end position="348"/>
    </location>
</feature>
<dbReference type="GO" id="GO:0008360">
    <property type="term" value="P:regulation of cell shape"/>
    <property type="evidence" value="ECO:0007669"/>
    <property type="project" value="UniProtKB-KW"/>
</dbReference>
<evidence type="ECO:0000256" key="9">
    <source>
        <dbReference type="ARBA" id="ARBA00023316"/>
    </source>
</evidence>
<dbReference type="GO" id="GO:0005886">
    <property type="term" value="C:plasma membrane"/>
    <property type="evidence" value="ECO:0007669"/>
    <property type="project" value="UniProtKB-SubCell"/>
</dbReference>
<proteinExistence type="inferred from homology"/>
<dbReference type="Pfam" id="PF04101">
    <property type="entry name" value="Glyco_tran_28_C"/>
    <property type="match status" value="1"/>
</dbReference>
<keyword evidence="6 10" id="KW-0573">Peptidoglycan synthesis</keyword>
<feature type="domain" description="Glycosyltransferase family 28 N-terminal" evidence="11">
    <location>
        <begin position="6"/>
        <end position="142"/>
    </location>
</feature>
<dbReference type="GO" id="GO:0071555">
    <property type="term" value="P:cell wall organization"/>
    <property type="evidence" value="ECO:0007669"/>
    <property type="project" value="UniProtKB-KW"/>
</dbReference>
<feature type="binding site" evidence="10">
    <location>
        <position position="196"/>
    </location>
    <ligand>
        <name>UDP-N-acetyl-alpha-D-glucosamine</name>
        <dbReference type="ChEBI" id="CHEBI:57705"/>
    </ligand>
</feature>
<evidence type="ECO:0000256" key="5">
    <source>
        <dbReference type="ARBA" id="ARBA00022960"/>
    </source>
</evidence>
<dbReference type="CDD" id="cd03785">
    <property type="entry name" value="GT28_MurG"/>
    <property type="match status" value="1"/>
</dbReference>
<keyword evidence="2 10" id="KW-0132">Cell division</keyword>
<evidence type="ECO:0000313" key="14">
    <source>
        <dbReference type="Proteomes" id="UP000585258"/>
    </source>
</evidence>
<evidence type="ECO:0000256" key="7">
    <source>
        <dbReference type="ARBA" id="ARBA00023136"/>
    </source>
</evidence>
<reference evidence="13 14" key="1">
    <citation type="submission" date="2020-08" db="EMBL/GenBank/DDBJ databases">
        <title>Clostridia isolated from Swiss meat.</title>
        <authorList>
            <person name="Wambui J."/>
            <person name="Stevens M.J.A."/>
            <person name="Stephan R."/>
        </authorList>
    </citation>
    <scope>NUCLEOTIDE SEQUENCE [LARGE SCALE GENOMIC DNA]</scope>
    <source>
        <strain evidence="13 14">CM001</strain>
    </source>
</reference>
<dbReference type="GO" id="GO:0009252">
    <property type="term" value="P:peptidoglycan biosynthetic process"/>
    <property type="evidence" value="ECO:0007669"/>
    <property type="project" value="UniProtKB-UniRule"/>
</dbReference>
<dbReference type="InterPro" id="IPR004276">
    <property type="entry name" value="GlycoTrans_28_N"/>
</dbReference>
<evidence type="ECO:0000256" key="4">
    <source>
        <dbReference type="ARBA" id="ARBA00022679"/>
    </source>
</evidence>
<keyword evidence="1 10" id="KW-1003">Cell membrane</keyword>
<evidence type="ECO:0000259" key="11">
    <source>
        <dbReference type="Pfam" id="PF03033"/>
    </source>
</evidence>
<feature type="binding site" evidence="10">
    <location>
        <position position="166"/>
    </location>
    <ligand>
        <name>UDP-N-acetyl-alpha-D-glucosamine</name>
        <dbReference type="ChEBI" id="CHEBI:57705"/>
    </ligand>
</feature>
<accession>A0A7X0SGJ0</accession>
<evidence type="ECO:0000313" key="13">
    <source>
        <dbReference type="EMBL" id="MBB6715928.1"/>
    </source>
</evidence>
<keyword evidence="8 10" id="KW-0131">Cell cycle</keyword>
<comment type="caution">
    <text evidence="13">The sequence shown here is derived from an EMBL/GenBank/DDBJ whole genome shotgun (WGS) entry which is preliminary data.</text>
</comment>
<comment type="catalytic activity">
    <reaction evidence="10">
        <text>di-trans,octa-cis-undecaprenyl diphospho-N-acetyl-alpha-D-muramoyl-L-alanyl-D-glutamyl-meso-2,6-diaminopimeloyl-D-alanyl-D-alanine + UDP-N-acetyl-alpha-D-glucosamine = di-trans,octa-cis-undecaprenyl diphospho-[N-acetyl-alpha-D-glucosaminyl-(1-&gt;4)]-N-acetyl-alpha-D-muramoyl-L-alanyl-D-glutamyl-meso-2,6-diaminopimeloyl-D-alanyl-D-alanine + UDP + H(+)</text>
        <dbReference type="Rhea" id="RHEA:31227"/>
        <dbReference type="ChEBI" id="CHEBI:15378"/>
        <dbReference type="ChEBI" id="CHEBI:57705"/>
        <dbReference type="ChEBI" id="CHEBI:58223"/>
        <dbReference type="ChEBI" id="CHEBI:61387"/>
        <dbReference type="ChEBI" id="CHEBI:61388"/>
        <dbReference type="EC" id="2.4.1.227"/>
    </reaction>
</comment>
<dbReference type="UniPathway" id="UPA00219"/>
<comment type="function">
    <text evidence="10">Cell wall formation. Catalyzes the transfer of a GlcNAc subunit on undecaprenyl-pyrophosphoryl-MurNAc-pentapeptide (lipid intermediate I) to form undecaprenyl-pyrophosphoryl-MurNAc-(pentapeptide)GlcNAc (lipid intermediate II).</text>
</comment>
<dbReference type="Proteomes" id="UP000585258">
    <property type="component" value="Unassembled WGS sequence"/>
</dbReference>
<dbReference type="NCBIfam" id="NF009102">
    <property type="entry name" value="PRK12446.1"/>
    <property type="match status" value="1"/>
</dbReference>
<dbReference type="EMBL" id="JACKWY010000009">
    <property type="protein sequence ID" value="MBB6715928.1"/>
    <property type="molecule type" value="Genomic_DNA"/>
</dbReference>
<comment type="caution">
    <text evidence="10">Lacks conserved residue(s) required for the propagation of feature annotation.</text>
</comment>
<comment type="similarity">
    <text evidence="10">Belongs to the glycosyltransferase 28 family. MurG subfamily.</text>
</comment>
<name>A0A7X0SGJ0_9CLOT</name>
<dbReference type="HAMAP" id="MF_00033">
    <property type="entry name" value="MurG"/>
    <property type="match status" value="1"/>
</dbReference>
<keyword evidence="3 10" id="KW-0328">Glycosyltransferase</keyword>
<comment type="subcellular location">
    <subcellularLocation>
        <location evidence="10">Cell membrane</location>
        <topology evidence="10">Peripheral membrane protein</topology>
        <orientation evidence="10">Cytoplasmic side</orientation>
    </subcellularLocation>
</comment>
<evidence type="ECO:0000256" key="2">
    <source>
        <dbReference type="ARBA" id="ARBA00022618"/>
    </source>
</evidence>
<keyword evidence="9 10" id="KW-0961">Cell wall biogenesis/degradation</keyword>
<comment type="pathway">
    <text evidence="10">Cell wall biogenesis; peptidoglycan biosynthesis.</text>
</comment>
<dbReference type="NCBIfam" id="TIGR01133">
    <property type="entry name" value="murG"/>
    <property type="match status" value="1"/>
</dbReference>
<evidence type="ECO:0000256" key="10">
    <source>
        <dbReference type="HAMAP-Rule" id="MF_00033"/>
    </source>
</evidence>
<dbReference type="GO" id="GO:0005975">
    <property type="term" value="P:carbohydrate metabolic process"/>
    <property type="evidence" value="ECO:0007669"/>
    <property type="project" value="InterPro"/>
</dbReference>
<dbReference type="RefSeq" id="WP_185165076.1">
    <property type="nucleotide sequence ID" value="NZ_JACKWY010000009.1"/>
</dbReference>
<dbReference type="InterPro" id="IPR007235">
    <property type="entry name" value="Glyco_trans_28_C"/>
</dbReference>
<evidence type="ECO:0000256" key="3">
    <source>
        <dbReference type="ARBA" id="ARBA00022676"/>
    </source>
</evidence>
<dbReference type="PANTHER" id="PTHR21015">
    <property type="entry name" value="UDP-N-ACETYLGLUCOSAMINE--N-ACETYLMURAMYL-(PENTAPEPTIDE) PYROPHOSPHORYL-UNDECAPRENOL N-ACETYLGLUCOSAMINE TRANSFERASE 1"/>
    <property type="match status" value="1"/>
</dbReference>
<dbReference type="EC" id="2.4.1.227" evidence="10"/>